<keyword evidence="2" id="KW-1185">Reference proteome</keyword>
<gene>
    <name evidence="1" type="ORF">PLEPLA_LOCUS19549</name>
</gene>
<protein>
    <submittedName>
        <fullName evidence="1">Uncharacterized protein</fullName>
    </submittedName>
</protein>
<dbReference type="Proteomes" id="UP001153269">
    <property type="component" value="Unassembled WGS sequence"/>
</dbReference>
<sequence length="126" mass="13255">MRIQVFVISLYVYEFSSDRSLIDSEVLQAAFTFLDLAAASGVSLLAVCTDSAPPVRGSSAQLSLQSLASNNKRAPAESREPILSILQSGRRSVKIRGGGVGGLFKSSQVAPLLLSMSVEKAPIGSL</sequence>
<reference evidence="1" key="1">
    <citation type="submission" date="2020-03" db="EMBL/GenBank/DDBJ databases">
        <authorList>
            <person name="Weist P."/>
        </authorList>
    </citation>
    <scope>NUCLEOTIDE SEQUENCE</scope>
</reference>
<evidence type="ECO:0000313" key="2">
    <source>
        <dbReference type="Proteomes" id="UP001153269"/>
    </source>
</evidence>
<name>A0A9N7YLK8_PLEPL</name>
<comment type="caution">
    <text evidence="1">The sequence shown here is derived from an EMBL/GenBank/DDBJ whole genome shotgun (WGS) entry which is preliminary data.</text>
</comment>
<organism evidence="1 2">
    <name type="scientific">Pleuronectes platessa</name>
    <name type="common">European plaice</name>
    <dbReference type="NCBI Taxonomy" id="8262"/>
    <lineage>
        <taxon>Eukaryota</taxon>
        <taxon>Metazoa</taxon>
        <taxon>Chordata</taxon>
        <taxon>Craniata</taxon>
        <taxon>Vertebrata</taxon>
        <taxon>Euteleostomi</taxon>
        <taxon>Actinopterygii</taxon>
        <taxon>Neopterygii</taxon>
        <taxon>Teleostei</taxon>
        <taxon>Neoteleostei</taxon>
        <taxon>Acanthomorphata</taxon>
        <taxon>Carangaria</taxon>
        <taxon>Pleuronectiformes</taxon>
        <taxon>Pleuronectoidei</taxon>
        <taxon>Pleuronectidae</taxon>
        <taxon>Pleuronectes</taxon>
    </lineage>
</organism>
<dbReference type="EMBL" id="CADEAL010001341">
    <property type="protein sequence ID" value="CAB1431492.1"/>
    <property type="molecule type" value="Genomic_DNA"/>
</dbReference>
<accession>A0A9N7YLK8</accession>
<dbReference type="AlphaFoldDB" id="A0A9N7YLK8"/>
<proteinExistence type="predicted"/>
<evidence type="ECO:0000313" key="1">
    <source>
        <dbReference type="EMBL" id="CAB1431492.1"/>
    </source>
</evidence>